<feature type="domain" description="Phosphomannose isomerase type I catalytic" evidence="7">
    <location>
        <begin position="9"/>
        <end position="116"/>
    </location>
</feature>
<accession>A0A5D0G8V6</accession>
<gene>
    <name evidence="9" type="ORF">FVF61_08275</name>
</gene>
<keyword evidence="9" id="KW-0413">Isomerase</keyword>
<dbReference type="PIRSF" id="PIRSF036894">
    <property type="entry name" value="PMI_Firm_short"/>
    <property type="match status" value="1"/>
</dbReference>
<dbReference type="RefSeq" id="WP_148455218.1">
    <property type="nucleotide sequence ID" value="NZ_VSFC01000043.1"/>
</dbReference>
<feature type="binding site" evidence="5">
    <location>
        <position position="105"/>
    </location>
    <ligand>
        <name>Zn(2+)</name>
        <dbReference type="ChEBI" id="CHEBI:29105"/>
    </ligand>
</feature>
<organism evidence="9 10">
    <name type="scientific">Formosa maritima</name>
    <dbReference type="NCBI Taxonomy" id="2592046"/>
    <lineage>
        <taxon>Bacteria</taxon>
        <taxon>Pseudomonadati</taxon>
        <taxon>Bacteroidota</taxon>
        <taxon>Flavobacteriia</taxon>
        <taxon>Flavobacteriales</taxon>
        <taxon>Flavobacteriaceae</taxon>
        <taxon>Formosa</taxon>
    </lineage>
</organism>
<feature type="domain" description="Mannose-6-phosphate isomerase cupin" evidence="8">
    <location>
        <begin position="248"/>
        <end position="321"/>
    </location>
</feature>
<dbReference type="GO" id="GO:0005975">
    <property type="term" value="P:carbohydrate metabolic process"/>
    <property type="evidence" value="ECO:0007669"/>
    <property type="project" value="InterPro"/>
</dbReference>
<dbReference type="InterPro" id="IPR014710">
    <property type="entry name" value="RmlC-like_jellyroll"/>
</dbReference>
<dbReference type="InterPro" id="IPR014628">
    <property type="entry name" value="Man6P_isomerase_Firm_short"/>
</dbReference>
<evidence type="ECO:0000256" key="2">
    <source>
        <dbReference type="ARBA" id="ARBA00022833"/>
    </source>
</evidence>
<dbReference type="Pfam" id="PF20511">
    <property type="entry name" value="PMI_typeI_cat"/>
    <property type="match status" value="1"/>
</dbReference>
<dbReference type="InterPro" id="IPR049071">
    <property type="entry name" value="MPI_cupin_dom"/>
</dbReference>
<sequence>MTNSLYPLKFKPILKEKIWGGQKLNTLLNKNSQSPNIGESWEISDVEGNTSIVANGKLIGLSLKQLLEIYKAELIGTKNYKKFGHTFPLLIKFIDAKADLSIQLHPNDEIASRRHNSFGKTEMWYVMQTNPNSNLIIGFNQEMTPEKYLNHLHNKTLTEILNYERVKSGDTFLIKEGKVHSIGSGVMLAEIQQTSDVTYRIYDWDRRDDLGEQRELHTELALEAINFSLKNDFKVEYKKEENKPNKMVCSPYFTTNYLKINQSIKINNTYDSFIIYLCVEGGANISTSNSKEHIKKGETILIPANILEFEITSKNATLLEVYV</sequence>
<keyword evidence="2 5" id="KW-0862">Zinc</keyword>
<reference evidence="9 10" key="1">
    <citation type="submission" date="2019-08" db="EMBL/GenBank/DDBJ databases">
        <title>Formosa sediminis sp. nov., isolated from marine sediment.</title>
        <authorList>
            <person name="Cao W.R."/>
        </authorList>
    </citation>
    <scope>NUCLEOTIDE SEQUENCE [LARGE SCALE GENOMIC DNA]</scope>
    <source>
        <strain evidence="9 10">1494</strain>
    </source>
</reference>
<dbReference type="PANTHER" id="PTHR42742:SF3">
    <property type="entry name" value="FRUCTOKINASE"/>
    <property type="match status" value="1"/>
</dbReference>
<keyword evidence="1 5" id="KW-0479">Metal-binding</keyword>
<evidence type="ECO:0000313" key="9">
    <source>
        <dbReference type="EMBL" id="TYA54759.1"/>
    </source>
</evidence>
<dbReference type="CDD" id="cd07010">
    <property type="entry name" value="cupin_PMI_type_I_N_bac"/>
    <property type="match status" value="1"/>
</dbReference>
<dbReference type="GO" id="GO:0004476">
    <property type="term" value="F:mannose-6-phosphate isomerase activity"/>
    <property type="evidence" value="ECO:0007669"/>
    <property type="project" value="InterPro"/>
</dbReference>
<dbReference type="SUPFAM" id="SSF51182">
    <property type="entry name" value="RmlC-like cupins"/>
    <property type="match status" value="1"/>
</dbReference>
<name>A0A5D0G8V6_9FLAO</name>
<feature type="binding site" evidence="5">
    <location>
        <position position="180"/>
    </location>
    <ligand>
        <name>Zn(2+)</name>
        <dbReference type="ChEBI" id="CHEBI:29105"/>
    </ligand>
</feature>
<evidence type="ECO:0000259" key="8">
    <source>
        <dbReference type="Pfam" id="PF21621"/>
    </source>
</evidence>
<dbReference type="Proteomes" id="UP000324550">
    <property type="component" value="Unassembled WGS sequence"/>
</dbReference>
<keyword evidence="10" id="KW-1185">Reference proteome</keyword>
<dbReference type="OrthoDB" id="9808275at2"/>
<dbReference type="Pfam" id="PF21621">
    <property type="entry name" value="MPI_cupin_dom"/>
    <property type="match status" value="1"/>
</dbReference>
<evidence type="ECO:0000256" key="3">
    <source>
        <dbReference type="ARBA" id="ARBA00029741"/>
    </source>
</evidence>
<dbReference type="Gene3D" id="2.60.120.10">
    <property type="entry name" value="Jelly Rolls"/>
    <property type="match status" value="2"/>
</dbReference>
<comment type="caution">
    <text evidence="9">The sequence shown here is derived from an EMBL/GenBank/DDBJ whole genome shotgun (WGS) entry which is preliminary data.</text>
</comment>
<protein>
    <recommendedName>
        <fullName evidence="3">Phosphohexomutase</fullName>
    </recommendedName>
    <alternativeName>
        <fullName evidence="4">Phosphomannose isomerase</fullName>
    </alternativeName>
</protein>
<dbReference type="InterPro" id="IPR011051">
    <property type="entry name" value="RmlC_Cupin_sf"/>
</dbReference>
<dbReference type="GO" id="GO:0008270">
    <property type="term" value="F:zinc ion binding"/>
    <property type="evidence" value="ECO:0007669"/>
    <property type="project" value="InterPro"/>
</dbReference>
<dbReference type="PANTHER" id="PTHR42742">
    <property type="entry name" value="TRANSCRIPTIONAL REPRESSOR MPRA"/>
    <property type="match status" value="1"/>
</dbReference>
<comment type="cofactor">
    <cofactor evidence="5">
        <name>Zn(2+)</name>
        <dbReference type="ChEBI" id="CHEBI:29105"/>
    </cofactor>
    <text evidence="5">Binds 1 zinc ion per subunit.</text>
</comment>
<proteinExistence type="predicted"/>
<evidence type="ECO:0000256" key="6">
    <source>
        <dbReference type="PIRSR" id="PIRSR036894-2"/>
    </source>
</evidence>
<dbReference type="EMBL" id="VSFC01000043">
    <property type="protein sequence ID" value="TYA54759.1"/>
    <property type="molecule type" value="Genomic_DNA"/>
</dbReference>
<evidence type="ECO:0000256" key="5">
    <source>
        <dbReference type="PIRSR" id="PIRSR036894-1"/>
    </source>
</evidence>
<dbReference type="InterPro" id="IPR051804">
    <property type="entry name" value="Carb_Metab_Reg_Kinase/Isom"/>
</dbReference>
<evidence type="ECO:0000313" key="10">
    <source>
        <dbReference type="Proteomes" id="UP000324550"/>
    </source>
</evidence>
<feature type="binding site" evidence="5">
    <location>
        <position position="122"/>
    </location>
    <ligand>
        <name>Zn(2+)</name>
        <dbReference type="ChEBI" id="CHEBI:29105"/>
    </ligand>
</feature>
<dbReference type="AlphaFoldDB" id="A0A5D0G8V6"/>
<evidence type="ECO:0000256" key="4">
    <source>
        <dbReference type="ARBA" id="ARBA00030762"/>
    </source>
</evidence>
<feature type="active site" evidence="6">
    <location>
        <position position="200"/>
    </location>
</feature>
<dbReference type="InterPro" id="IPR046457">
    <property type="entry name" value="PMI_typeI_cat"/>
</dbReference>
<evidence type="ECO:0000259" key="7">
    <source>
        <dbReference type="Pfam" id="PF20511"/>
    </source>
</evidence>
<evidence type="ECO:0000256" key="1">
    <source>
        <dbReference type="ARBA" id="ARBA00022723"/>
    </source>
</evidence>